<keyword evidence="1 4" id="KW-0479">Metal-binding</keyword>
<feature type="compositionally biased region" description="Low complexity" evidence="5">
    <location>
        <begin position="1"/>
        <end position="19"/>
    </location>
</feature>
<keyword evidence="2 4" id="KW-0863">Zinc-finger</keyword>
<protein>
    <recommendedName>
        <fullName evidence="6">C3H1-type domain-containing protein</fullName>
    </recommendedName>
</protein>
<feature type="domain" description="C3H1-type" evidence="6">
    <location>
        <begin position="129"/>
        <end position="157"/>
    </location>
</feature>
<dbReference type="OrthoDB" id="410307at2759"/>
<feature type="zinc finger region" description="C3H1-type" evidence="4">
    <location>
        <begin position="161"/>
        <end position="184"/>
    </location>
</feature>
<organism evidence="7 8">
    <name type="scientific">Diversispora epigaea</name>
    <dbReference type="NCBI Taxonomy" id="1348612"/>
    <lineage>
        <taxon>Eukaryota</taxon>
        <taxon>Fungi</taxon>
        <taxon>Fungi incertae sedis</taxon>
        <taxon>Mucoromycota</taxon>
        <taxon>Glomeromycotina</taxon>
        <taxon>Glomeromycetes</taxon>
        <taxon>Diversisporales</taxon>
        <taxon>Diversisporaceae</taxon>
        <taxon>Diversispora</taxon>
    </lineage>
</organism>
<dbReference type="InterPro" id="IPR036855">
    <property type="entry name" value="Znf_CCCH_sf"/>
</dbReference>
<dbReference type="GO" id="GO:0008270">
    <property type="term" value="F:zinc ion binding"/>
    <property type="evidence" value="ECO:0007669"/>
    <property type="project" value="UniProtKB-KW"/>
</dbReference>
<comment type="caution">
    <text evidence="7">The sequence shown here is derived from an EMBL/GenBank/DDBJ whole genome shotgun (WGS) entry which is preliminary data.</text>
</comment>
<evidence type="ECO:0000313" key="7">
    <source>
        <dbReference type="EMBL" id="RHZ82162.1"/>
    </source>
</evidence>
<evidence type="ECO:0000256" key="2">
    <source>
        <dbReference type="ARBA" id="ARBA00022771"/>
    </source>
</evidence>
<feature type="region of interest" description="Disordered" evidence="5">
    <location>
        <begin position="1"/>
        <end position="20"/>
    </location>
</feature>
<dbReference type="InterPro" id="IPR000571">
    <property type="entry name" value="Znf_CCCH"/>
</dbReference>
<feature type="domain" description="C3H1-type" evidence="6">
    <location>
        <begin position="212"/>
        <end position="240"/>
    </location>
</feature>
<evidence type="ECO:0000313" key="8">
    <source>
        <dbReference type="Proteomes" id="UP000266861"/>
    </source>
</evidence>
<accession>A0A397J593</accession>
<keyword evidence="8" id="KW-1185">Reference proteome</keyword>
<evidence type="ECO:0000256" key="5">
    <source>
        <dbReference type="SAM" id="MobiDB-lite"/>
    </source>
</evidence>
<dbReference type="PANTHER" id="PTHR46156:SF1">
    <property type="entry name" value="ZINC FINGER CCCH DOMAIN-CONTAINING PROTEIN 3"/>
    <property type="match status" value="1"/>
</dbReference>
<gene>
    <name evidence="7" type="ORF">Glove_113g9</name>
</gene>
<feature type="region of interest" description="Disordered" evidence="5">
    <location>
        <begin position="255"/>
        <end position="280"/>
    </location>
</feature>
<dbReference type="STRING" id="1348612.A0A397J593"/>
<dbReference type="EMBL" id="PQFF01000105">
    <property type="protein sequence ID" value="RHZ82162.1"/>
    <property type="molecule type" value="Genomic_DNA"/>
</dbReference>
<dbReference type="PANTHER" id="PTHR46156">
    <property type="entry name" value="CCCH ZINGC FINGER"/>
    <property type="match status" value="1"/>
</dbReference>
<dbReference type="AlphaFoldDB" id="A0A397J593"/>
<evidence type="ECO:0000259" key="6">
    <source>
        <dbReference type="PROSITE" id="PS50103"/>
    </source>
</evidence>
<dbReference type="SUPFAM" id="SSF90229">
    <property type="entry name" value="CCCH zinc finger"/>
    <property type="match status" value="1"/>
</dbReference>
<feature type="zinc finger region" description="C3H1-type" evidence="4">
    <location>
        <begin position="129"/>
        <end position="157"/>
    </location>
</feature>
<dbReference type="GO" id="GO:0005634">
    <property type="term" value="C:nucleus"/>
    <property type="evidence" value="ECO:0007669"/>
    <property type="project" value="TreeGrafter"/>
</dbReference>
<keyword evidence="3 4" id="KW-0862">Zinc</keyword>
<reference evidence="7 8" key="1">
    <citation type="submission" date="2018-08" db="EMBL/GenBank/DDBJ databases">
        <title>Genome and evolution of the arbuscular mycorrhizal fungus Diversispora epigaea (formerly Glomus versiforme) and its bacterial endosymbionts.</title>
        <authorList>
            <person name="Sun X."/>
            <person name="Fei Z."/>
            <person name="Harrison M."/>
        </authorList>
    </citation>
    <scope>NUCLEOTIDE SEQUENCE [LARGE SCALE GENOMIC DNA]</scope>
    <source>
        <strain evidence="7 8">IT104</strain>
    </source>
</reference>
<feature type="compositionally biased region" description="Low complexity" evidence="5">
    <location>
        <begin position="102"/>
        <end position="116"/>
    </location>
</feature>
<evidence type="ECO:0000256" key="3">
    <source>
        <dbReference type="ARBA" id="ARBA00022833"/>
    </source>
</evidence>
<feature type="compositionally biased region" description="Basic and acidic residues" evidence="5">
    <location>
        <begin position="265"/>
        <end position="280"/>
    </location>
</feature>
<dbReference type="Gene3D" id="6.10.250.3220">
    <property type="match status" value="1"/>
</dbReference>
<name>A0A397J593_9GLOM</name>
<feature type="region of interest" description="Disordered" evidence="5">
    <location>
        <begin position="84"/>
        <end position="123"/>
    </location>
</feature>
<dbReference type="Proteomes" id="UP000266861">
    <property type="component" value="Unassembled WGS sequence"/>
</dbReference>
<feature type="domain" description="C3H1-type" evidence="6">
    <location>
        <begin position="161"/>
        <end position="184"/>
    </location>
</feature>
<dbReference type="PROSITE" id="PS50103">
    <property type="entry name" value="ZF_C3H1"/>
    <property type="match status" value="3"/>
</dbReference>
<proteinExistence type="predicted"/>
<sequence>MNPAITTTTTTYKNDNNNNPSYIQIKPNKLVRAELLKNEFSQPKYIRTKPNVIVRAEVANNFNGNHPQYPNSYPSVPYYPRSPRIPFHPPPSPRNGYNSFRPPYNYNQTNNNDDNTSLPPPPNRPVKTKLINKFCIFFSKFGKCKEGDKCAYIHDPDRVAVCRKWLRENKCSLGDKCTLQHKKSPHVIPYCRHFSHGLCINRKCHYTHVRVNPKASRCEAFIKERYCPKGFDCKEKHEWSFPIFDDDEIEEAKKRKWDDSDDSNDEFKKDKKEESSRPKIRVKQEWEDVNEFSDGGFDFIPFEYPYEKKKSKLNPSKSPLKKLKR</sequence>
<dbReference type="SMART" id="SM00356">
    <property type="entry name" value="ZnF_C3H1"/>
    <property type="match status" value="4"/>
</dbReference>
<feature type="zinc finger region" description="C3H1-type" evidence="4">
    <location>
        <begin position="212"/>
        <end position="240"/>
    </location>
</feature>
<dbReference type="Pfam" id="PF00642">
    <property type="entry name" value="zf-CCCH"/>
    <property type="match status" value="1"/>
</dbReference>
<evidence type="ECO:0000256" key="1">
    <source>
        <dbReference type="ARBA" id="ARBA00022723"/>
    </source>
</evidence>
<dbReference type="Gene3D" id="4.10.1000.10">
    <property type="entry name" value="Zinc finger, CCCH-type"/>
    <property type="match status" value="1"/>
</dbReference>
<evidence type="ECO:0000256" key="4">
    <source>
        <dbReference type="PROSITE-ProRule" id="PRU00723"/>
    </source>
</evidence>